<dbReference type="GO" id="GO:0070038">
    <property type="term" value="F:rRNA (pseudouridine-N3-)-methyltransferase activity"/>
    <property type="evidence" value="ECO:0007669"/>
    <property type="project" value="UniProtKB-UniRule"/>
</dbReference>
<dbReference type="STRING" id="871651.SAMN05421688_1190"/>
<keyword evidence="3 5" id="KW-0949">S-adenosyl-L-methionine</keyword>
<dbReference type="PANTHER" id="PTHR33603:SF1">
    <property type="entry name" value="RIBOSOMAL RNA LARGE SUBUNIT METHYLTRANSFERASE H"/>
    <property type="match status" value="1"/>
</dbReference>
<dbReference type="NCBIfam" id="NF000989">
    <property type="entry name" value="PRK00103.2-3"/>
    <property type="match status" value="1"/>
</dbReference>
<comment type="catalytic activity">
    <reaction evidence="5">
        <text>pseudouridine(1915) in 23S rRNA + S-adenosyl-L-methionine = N(3)-methylpseudouridine(1915) in 23S rRNA + S-adenosyl-L-homocysteine + H(+)</text>
        <dbReference type="Rhea" id="RHEA:42752"/>
        <dbReference type="Rhea" id="RHEA-COMP:10221"/>
        <dbReference type="Rhea" id="RHEA-COMP:10222"/>
        <dbReference type="ChEBI" id="CHEBI:15378"/>
        <dbReference type="ChEBI" id="CHEBI:57856"/>
        <dbReference type="ChEBI" id="CHEBI:59789"/>
        <dbReference type="ChEBI" id="CHEBI:65314"/>
        <dbReference type="ChEBI" id="CHEBI:74486"/>
        <dbReference type="EC" id="2.1.1.177"/>
    </reaction>
</comment>
<sequence>MRLHICAVGRLRAGPEQVLIEDYLARAERTGRALGFSSCTLHQIDERKGGGKAGEAALLRKALPSGATTCALDERGRVLDSVEFAALLGKWRDEGRGDLAFLIGGADGLARDLRTEAEATLSLGKMVWPHMLARVMLCEQIYRATTILAGLPYHRV</sequence>
<dbReference type="Pfam" id="PF02590">
    <property type="entry name" value="SPOUT_MTase"/>
    <property type="match status" value="1"/>
</dbReference>
<evidence type="ECO:0000256" key="2">
    <source>
        <dbReference type="ARBA" id="ARBA00022679"/>
    </source>
</evidence>
<keyword evidence="5" id="KW-0963">Cytoplasm</keyword>
<dbReference type="AlphaFoldDB" id="A0A1I0WBA3"/>
<organism evidence="6 7">
    <name type="scientific">Poseidonocella pacifica</name>
    <dbReference type="NCBI Taxonomy" id="871651"/>
    <lineage>
        <taxon>Bacteria</taxon>
        <taxon>Pseudomonadati</taxon>
        <taxon>Pseudomonadota</taxon>
        <taxon>Alphaproteobacteria</taxon>
        <taxon>Rhodobacterales</taxon>
        <taxon>Roseobacteraceae</taxon>
        <taxon>Poseidonocella</taxon>
    </lineage>
</organism>
<feature type="binding site" evidence="5">
    <location>
        <begin position="123"/>
        <end position="128"/>
    </location>
    <ligand>
        <name>S-adenosyl-L-methionine</name>
        <dbReference type="ChEBI" id="CHEBI:59789"/>
    </ligand>
</feature>
<accession>A0A1I0WBA3</accession>
<dbReference type="HAMAP" id="MF_00658">
    <property type="entry name" value="23SrRNA_methyltr_H"/>
    <property type="match status" value="1"/>
</dbReference>
<keyword evidence="5" id="KW-0698">rRNA processing</keyword>
<dbReference type="PIRSF" id="PIRSF004505">
    <property type="entry name" value="MT_bac"/>
    <property type="match status" value="1"/>
</dbReference>
<evidence type="ECO:0000313" key="7">
    <source>
        <dbReference type="Proteomes" id="UP000198796"/>
    </source>
</evidence>
<dbReference type="NCBIfam" id="NF000988">
    <property type="entry name" value="PRK00103.2-2"/>
    <property type="match status" value="1"/>
</dbReference>
<keyword evidence="1 5" id="KW-0489">Methyltransferase</keyword>
<evidence type="ECO:0000256" key="5">
    <source>
        <dbReference type="HAMAP-Rule" id="MF_00658"/>
    </source>
</evidence>
<dbReference type="Proteomes" id="UP000198796">
    <property type="component" value="Unassembled WGS sequence"/>
</dbReference>
<evidence type="ECO:0000256" key="3">
    <source>
        <dbReference type="ARBA" id="ARBA00022691"/>
    </source>
</evidence>
<feature type="binding site" evidence="5">
    <location>
        <position position="72"/>
    </location>
    <ligand>
        <name>S-adenosyl-L-methionine</name>
        <dbReference type="ChEBI" id="CHEBI:59789"/>
    </ligand>
</feature>
<proteinExistence type="inferred from homology"/>
<gene>
    <name evidence="5" type="primary">rlmH</name>
    <name evidence="6" type="ORF">SAMN05421688_1190</name>
</gene>
<reference evidence="6 7" key="1">
    <citation type="submission" date="2016-10" db="EMBL/GenBank/DDBJ databases">
        <authorList>
            <person name="de Groot N.N."/>
        </authorList>
    </citation>
    <scope>NUCLEOTIDE SEQUENCE [LARGE SCALE GENOMIC DNA]</scope>
    <source>
        <strain evidence="6 7">DSM 29316</strain>
    </source>
</reference>
<keyword evidence="7" id="KW-1185">Reference proteome</keyword>
<comment type="subcellular location">
    <subcellularLocation>
        <location evidence="5">Cytoplasm</location>
    </subcellularLocation>
</comment>
<evidence type="ECO:0000256" key="1">
    <source>
        <dbReference type="ARBA" id="ARBA00022603"/>
    </source>
</evidence>
<dbReference type="Gene3D" id="3.40.1280.10">
    <property type="match status" value="1"/>
</dbReference>
<comment type="subunit">
    <text evidence="5">Homodimer.</text>
</comment>
<dbReference type="EC" id="2.1.1.177" evidence="5"/>
<dbReference type="InterPro" id="IPR029026">
    <property type="entry name" value="tRNA_m1G_MTases_N"/>
</dbReference>
<feature type="binding site" evidence="5">
    <location>
        <position position="104"/>
    </location>
    <ligand>
        <name>S-adenosyl-L-methionine</name>
        <dbReference type="ChEBI" id="CHEBI:59789"/>
    </ligand>
</feature>
<protein>
    <recommendedName>
        <fullName evidence="5">Ribosomal RNA large subunit methyltransferase H</fullName>
        <ecNumber evidence="5">2.1.1.177</ecNumber>
    </recommendedName>
    <alternativeName>
        <fullName evidence="5">23S rRNA (pseudouridine1915-N3)-methyltransferase</fullName>
    </alternativeName>
    <alternativeName>
        <fullName evidence="5">23S rRNA m3Psi1915 methyltransferase</fullName>
    </alternativeName>
    <alternativeName>
        <fullName evidence="5">rRNA (pseudouridine-N3-)-methyltransferase RlmH</fullName>
    </alternativeName>
</protein>
<keyword evidence="2 5" id="KW-0808">Transferase</keyword>
<dbReference type="InterPro" id="IPR003742">
    <property type="entry name" value="RlmH-like"/>
</dbReference>
<dbReference type="CDD" id="cd18081">
    <property type="entry name" value="RlmH-like"/>
    <property type="match status" value="1"/>
</dbReference>
<dbReference type="RefSeq" id="WP_092061688.1">
    <property type="nucleotide sequence ID" value="NZ_FOJU01000002.1"/>
</dbReference>
<dbReference type="EMBL" id="FOJU01000002">
    <property type="protein sequence ID" value="SFA85548.1"/>
    <property type="molecule type" value="Genomic_DNA"/>
</dbReference>
<dbReference type="GO" id="GO:0005737">
    <property type="term" value="C:cytoplasm"/>
    <property type="evidence" value="ECO:0007669"/>
    <property type="project" value="UniProtKB-SubCell"/>
</dbReference>
<comment type="function">
    <text evidence="5">Specifically methylates the pseudouridine at position 1915 (m3Psi1915) in 23S rRNA.</text>
</comment>
<evidence type="ECO:0000256" key="4">
    <source>
        <dbReference type="ARBA" id="ARBA00038303"/>
    </source>
</evidence>
<dbReference type="OrthoDB" id="9806643at2"/>
<evidence type="ECO:0000313" key="6">
    <source>
        <dbReference type="EMBL" id="SFA85548.1"/>
    </source>
</evidence>
<name>A0A1I0WBA3_9RHOB</name>
<dbReference type="SUPFAM" id="SSF75217">
    <property type="entry name" value="alpha/beta knot"/>
    <property type="match status" value="1"/>
</dbReference>
<dbReference type="InterPro" id="IPR029028">
    <property type="entry name" value="Alpha/beta_knot_MTases"/>
</dbReference>
<comment type="similarity">
    <text evidence="4 5">Belongs to the RNA methyltransferase RlmH family.</text>
</comment>
<dbReference type="PANTHER" id="PTHR33603">
    <property type="entry name" value="METHYLTRANSFERASE"/>
    <property type="match status" value="1"/>
</dbReference>